<dbReference type="InterPro" id="IPR035965">
    <property type="entry name" value="PAS-like_dom_sf"/>
</dbReference>
<name>B6JAN7_AFIC5</name>
<protein>
    <submittedName>
        <fullName evidence="2">Pas/Pac domain protein</fullName>
    </submittedName>
</protein>
<dbReference type="KEGG" id="oca:OCAR_4257"/>
<dbReference type="InterPro" id="IPR013656">
    <property type="entry name" value="PAS_4"/>
</dbReference>
<dbReference type="SUPFAM" id="SSF55785">
    <property type="entry name" value="PYP-like sensor domain (PAS domain)"/>
    <property type="match status" value="1"/>
</dbReference>
<evidence type="ECO:0000313" key="3">
    <source>
        <dbReference type="Proteomes" id="UP000007730"/>
    </source>
</evidence>
<dbReference type="HOGENOM" id="CLU_144643_0_0_5"/>
<dbReference type="OrthoDB" id="341208at2"/>
<dbReference type="AlphaFoldDB" id="B6JAN7"/>
<reference evidence="2 3" key="1">
    <citation type="journal article" date="2011" name="J. Bacteriol.">
        <title>Complete genome sequences of the chemolithoautotrophic Oligotropha carboxidovorans strains OM4 and OM5.</title>
        <authorList>
            <person name="Volland S."/>
            <person name="Rachinger M."/>
            <person name="Strittmatter A."/>
            <person name="Daniel R."/>
            <person name="Gottschalk G."/>
            <person name="Meyer O."/>
        </authorList>
    </citation>
    <scope>NUCLEOTIDE SEQUENCE [LARGE SCALE GENOMIC DNA]</scope>
    <source>
        <strain evidence="3">ATCC 49405 / DSM 1227 / KCTC 32145 / OM5</strain>
    </source>
</reference>
<dbReference type="SMART" id="SM00091">
    <property type="entry name" value="PAS"/>
    <property type="match status" value="1"/>
</dbReference>
<evidence type="ECO:0000313" key="2">
    <source>
        <dbReference type="EMBL" id="AEI04990.1"/>
    </source>
</evidence>
<dbReference type="STRING" id="504832.OCA5_c02610"/>
<dbReference type="Gene3D" id="3.30.450.20">
    <property type="entry name" value="PAS domain"/>
    <property type="match status" value="1"/>
</dbReference>
<dbReference type="Pfam" id="PF08448">
    <property type="entry name" value="PAS_4"/>
    <property type="match status" value="1"/>
</dbReference>
<dbReference type="CDD" id="cd00130">
    <property type="entry name" value="PAS"/>
    <property type="match status" value="1"/>
</dbReference>
<sequence>MDYRTALGEAILASESDAIVATDKPGVITFWNPGATRIFGFTEAEALGQSLDIIIPENLRKRHWDGYNEVMETGQSRYSHGDLLAVPALTKAGTRISVEFTMVIQLDSNGKPVGTAAIMRDVTKKFEENRDLRKKLAAAINAAREKA</sequence>
<feature type="domain" description="PAS" evidence="1">
    <location>
        <begin position="4"/>
        <end position="74"/>
    </location>
</feature>
<dbReference type="RefSeq" id="WP_012561437.1">
    <property type="nucleotide sequence ID" value="NC_011386.1"/>
</dbReference>
<proteinExistence type="predicted"/>
<evidence type="ECO:0000259" key="1">
    <source>
        <dbReference type="PROSITE" id="PS50112"/>
    </source>
</evidence>
<dbReference type="PROSITE" id="PS50112">
    <property type="entry name" value="PAS"/>
    <property type="match status" value="1"/>
</dbReference>
<gene>
    <name evidence="2" type="ordered locus">OCA5_c02610</name>
</gene>
<dbReference type="KEGG" id="ocg:OCA5_c02610"/>
<dbReference type="EMBL" id="CP002826">
    <property type="protein sequence ID" value="AEI04990.1"/>
    <property type="molecule type" value="Genomic_DNA"/>
</dbReference>
<dbReference type="Proteomes" id="UP000007730">
    <property type="component" value="Chromosome"/>
</dbReference>
<dbReference type="PATRIC" id="fig|504832.7.peg.277"/>
<organism evidence="2 3">
    <name type="scientific">Afipia carboxidovorans (strain ATCC 49405 / DSM 1227 / KCTC 32145 / OM5)</name>
    <name type="common">Oligotropha carboxidovorans</name>
    <dbReference type="NCBI Taxonomy" id="504832"/>
    <lineage>
        <taxon>Bacteria</taxon>
        <taxon>Pseudomonadati</taxon>
        <taxon>Pseudomonadota</taxon>
        <taxon>Alphaproteobacteria</taxon>
        <taxon>Hyphomicrobiales</taxon>
        <taxon>Nitrobacteraceae</taxon>
        <taxon>Afipia</taxon>
    </lineage>
</organism>
<dbReference type="eggNOG" id="COG3290">
    <property type="taxonomic scope" value="Bacteria"/>
</dbReference>
<accession>B6JAN7</accession>
<keyword evidence="3" id="KW-1185">Reference proteome</keyword>
<dbReference type="NCBIfam" id="TIGR00229">
    <property type="entry name" value="sensory_box"/>
    <property type="match status" value="1"/>
</dbReference>
<dbReference type="InterPro" id="IPR000014">
    <property type="entry name" value="PAS"/>
</dbReference>